<dbReference type="PANTHER" id="PTHR38445">
    <property type="entry name" value="HTH-TYPE TRANSCRIPTIONAL REPRESSOR YTRA"/>
    <property type="match status" value="1"/>
</dbReference>
<reference evidence="5" key="1">
    <citation type="journal article" date="2021" name="mSystems">
        <title>Bacteria and Archaea Synergistically Convert Glycine Betaine to Biogenic Methane in the Formosa Cold Seep of the South China Sea.</title>
        <authorList>
            <person name="Li L."/>
            <person name="Zhang W."/>
            <person name="Zhang S."/>
            <person name="Song L."/>
            <person name="Sun Q."/>
            <person name="Zhang H."/>
            <person name="Xiang H."/>
            <person name="Dong X."/>
        </authorList>
    </citation>
    <scope>NUCLEOTIDE SEQUENCE</scope>
    <source>
        <strain evidence="5">ZWT</strain>
    </source>
</reference>
<evidence type="ECO:0000313" key="6">
    <source>
        <dbReference type="Proteomes" id="UP001056429"/>
    </source>
</evidence>
<dbReference type="InterPro" id="IPR036390">
    <property type="entry name" value="WH_DNA-bd_sf"/>
</dbReference>
<dbReference type="Pfam" id="PF00392">
    <property type="entry name" value="GntR"/>
    <property type="match status" value="1"/>
</dbReference>
<reference evidence="5" key="2">
    <citation type="submission" date="2021-04" db="EMBL/GenBank/DDBJ databases">
        <authorList>
            <person name="Dong X."/>
        </authorList>
    </citation>
    <scope>NUCLEOTIDE SEQUENCE</scope>
    <source>
        <strain evidence="5">ZWT</strain>
    </source>
</reference>
<evidence type="ECO:0000313" key="5">
    <source>
        <dbReference type="EMBL" id="MCM1988615.1"/>
    </source>
</evidence>
<keyword evidence="1" id="KW-0805">Transcription regulation</keyword>
<dbReference type="CDD" id="cd07377">
    <property type="entry name" value="WHTH_GntR"/>
    <property type="match status" value="1"/>
</dbReference>
<keyword evidence="6" id="KW-1185">Reference proteome</keyword>
<dbReference type="GO" id="GO:0003677">
    <property type="term" value="F:DNA binding"/>
    <property type="evidence" value="ECO:0007669"/>
    <property type="project" value="UniProtKB-KW"/>
</dbReference>
<keyword evidence="2" id="KW-0238">DNA-binding</keyword>
<protein>
    <submittedName>
        <fullName evidence="5">GntR family transcriptional regulator</fullName>
    </submittedName>
</protein>
<accession>A0A9J6NVV4</accession>
<proteinExistence type="predicted"/>
<dbReference type="SMART" id="SM00345">
    <property type="entry name" value="HTH_GNTR"/>
    <property type="match status" value="1"/>
</dbReference>
<dbReference type="Proteomes" id="UP001056429">
    <property type="component" value="Unassembled WGS sequence"/>
</dbReference>
<gene>
    <name evidence="5" type="ORF">KDK92_02605</name>
</gene>
<dbReference type="SUPFAM" id="SSF46785">
    <property type="entry name" value="Winged helix' DNA-binding domain"/>
    <property type="match status" value="1"/>
</dbReference>
<sequence length="119" mass="13582">MKINDSSTTPIYIQIAEMIENEILDGNLKEHDRVYSTNEMAKFFGINPATARKGLNILTQEGIIYKKRGLGMFISPEGHDVIMNKRKETFLKDHLNNVVIEANKLGITKNELIELIKSY</sequence>
<evidence type="ECO:0000256" key="3">
    <source>
        <dbReference type="ARBA" id="ARBA00023163"/>
    </source>
</evidence>
<dbReference type="AlphaFoldDB" id="A0A9J6NVV4"/>
<dbReference type="GO" id="GO:0003700">
    <property type="term" value="F:DNA-binding transcription factor activity"/>
    <property type="evidence" value="ECO:0007669"/>
    <property type="project" value="InterPro"/>
</dbReference>
<dbReference type="PROSITE" id="PS50949">
    <property type="entry name" value="HTH_GNTR"/>
    <property type="match status" value="1"/>
</dbReference>
<feature type="domain" description="HTH gntR-type" evidence="4">
    <location>
        <begin position="9"/>
        <end position="77"/>
    </location>
</feature>
<name>A0A9J6NVV4_9CLOT</name>
<dbReference type="InterPro" id="IPR000524">
    <property type="entry name" value="Tscrpt_reg_HTH_GntR"/>
</dbReference>
<dbReference type="Gene3D" id="1.10.10.10">
    <property type="entry name" value="Winged helix-like DNA-binding domain superfamily/Winged helix DNA-binding domain"/>
    <property type="match status" value="1"/>
</dbReference>
<evidence type="ECO:0000256" key="2">
    <source>
        <dbReference type="ARBA" id="ARBA00023125"/>
    </source>
</evidence>
<dbReference type="RefSeq" id="WP_250857487.1">
    <property type="nucleotide sequence ID" value="NZ_JAGSOJ010000001.1"/>
</dbReference>
<keyword evidence="3" id="KW-0804">Transcription</keyword>
<dbReference type="EMBL" id="JAGSOJ010000001">
    <property type="protein sequence ID" value="MCM1988615.1"/>
    <property type="molecule type" value="Genomic_DNA"/>
</dbReference>
<dbReference type="PANTHER" id="PTHR38445:SF10">
    <property type="entry name" value="GNTR-FAMILY TRANSCRIPTIONAL REGULATOR"/>
    <property type="match status" value="1"/>
</dbReference>
<organism evidence="5 6">
    <name type="scientific">Oceanirhabdus seepicola</name>
    <dbReference type="NCBI Taxonomy" id="2828781"/>
    <lineage>
        <taxon>Bacteria</taxon>
        <taxon>Bacillati</taxon>
        <taxon>Bacillota</taxon>
        <taxon>Clostridia</taxon>
        <taxon>Eubacteriales</taxon>
        <taxon>Clostridiaceae</taxon>
        <taxon>Oceanirhabdus</taxon>
    </lineage>
</organism>
<dbReference type="InterPro" id="IPR036388">
    <property type="entry name" value="WH-like_DNA-bd_sf"/>
</dbReference>
<evidence type="ECO:0000259" key="4">
    <source>
        <dbReference type="PROSITE" id="PS50949"/>
    </source>
</evidence>
<evidence type="ECO:0000256" key="1">
    <source>
        <dbReference type="ARBA" id="ARBA00023015"/>
    </source>
</evidence>
<comment type="caution">
    <text evidence="5">The sequence shown here is derived from an EMBL/GenBank/DDBJ whole genome shotgun (WGS) entry which is preliminary data.</text>
</comment>